<evidence type="ECO:0000259" key="5">
    <source>
        <dbReference type="SMART" id="SM00853"/>
    </source>
</evidence>
<organism evidence="7 8">
    <name type="scientific">Clostridium acetireducens DSM 10703</name>
    <dbReference type="NCBI Taxonomy" id="1121290"/>
    <lineage>
        <taxon>Bacteria</taxon>
        <taxon>Bacillati</taxon>
        <taxon>Bacillota</taxon>
        <taxon>Clostridia</taxon>
        <taxon>Eubacteriales</taxon>
        <taxon>Clostridiaceae</taxon>
        <taxon>Clostridium</taxon>
    </lineage>
</organism>
<dbReference type="HAMAP" id="MF_00149">
    <property type="entry name" value="DNA_mis_repair"/>
    <property type="match status" value="1"/>
</dbReference>
<accession>A0A1E8F2C8</accession>
<dbReference type="SMART" id="SM00853">
    <property type="entry name" value="MutL_C"/>
    <property type="match status" value="1"/>
</dbReference>
<dbReference type="GO" id="GO:0140664">
    <property type="term" value="F:ATP-dependent DNA damage sensor activity"/>
    <property type="evidence" value="ECO:0007669"/>
    <property type="project" value="InterPro"/>
</dbReference>
<protein>
    <recommendedName>
        <fullName evidence="4">DNA mismatch repair protein MutL</fullName>
    </recommendedName>
</protein>
<dbReference type="InterPro" id="IPR014790">
    <property type="entry name" value="MutL_C"/>
</dbReference>
<dbReference type="InterPro" id="IPR014762">
    <property type="entry name" value="DNA_mismatch_repair_CS"/>
</dbReference>
<dbReference type="PANTHER" id="PTHR10073:SF12">
    <property type="entry name" value="DNA MISMATCH REPAIR PROTEIN MLH1"/>
    <property type="match status" value="1"/>
</dbReference>
<dbReference type="RefSeq" id="WP_070109090.1">
    <property type="nucleotide sequence ID" value="NZ_LZFO01000001.1"/>
</dbReference>
<keyword evidence="3 4" id="KW-0234">DNA repair</keyword>
<dbReference type="SUPFAM" id="SSF54211">
    <property type="entry name" value="Ribosomal protein S5 domain 2-like"/>
    <property type="match status" value="1"/>
</dbReference>
<comment type="similarity">
    <text evidence="1 4">Belongs to the DNA mismatch repair MutL/HexB family.</text>
</comment>
<dbReference type="InterPro" id="IPR037198">
    <property type="entry name" value="MutL_C_sf"/>
</dbReference>
<evidence type="ECO:0000256" key="3">
    <source>
        <dbReference type="ARBA" id="ARBA00023204"/>
    </source>
</evidence>
<dbReference type="SUPFAM" id="SSF55874">
    <property type="entry name" value="ATPase domain of HSP90 chaperone/DNA topoisomerase II/histidine kinase"/>
    <property type="match status" value="1"/>
</dbReference>
<dbReference type="Gene3D" id="3.30.1540.20">
    <property type="entry name" value="MutL, C-terminal domain, dimerisation subdomain"/>
    <property type="match status" value="1"/>
</dbReference>
<dbReference type="STRING" id="1121290.CLAOCE_01070"/>
<proteinExistence type="inferred from homology"/>
<dbReference type="SUPFAM" id="SSF118116">
    <property type="entry name" value="DNA mismatch repair protein MutL"/>
    <property type="match status" value="1"/>
</dbReference>
<sequence>MLKRINILDEKTINKIAAGEVVEAPYSVVKELVENSIDAKSKNITIEIEEGGQKSIKITDDGIGIHAQDIEKAFIPHATSKISSLEDIYQINSMGFRGEALSSIAAVSKVLLKSKIEKLNFGKEISIEGGKINYIKDVGCNTGTIVEVKDLFFNVPARKKFLKSQRRDTSLISDIINRLAISNSDISFKYINSNKKSLITYGTGKIKDVIRSIYGKKTYENIIYFENHLDVVSMYGYIGNSNITRKSRTNQSIFVNKRYVKSGLISAAVENAFKSFTTVNNHPFFVLFIDIFPEFIDVNIHPSKSEIKFNNERYIFKTVFNCIHETLKKYLKNNFSYSFENKILKDLNNECSKESILEENKIEKIKIPIDFINKDNNTYKSQENNKFNHQYIQENNNKLNPQYAIEKENTVNNNLKTKKSNIDEIDEIDKISKKNNLNYDNIESKFGLLNIIGKFDNTYIIAENYNKENKELYIIDQHAAHEKILFEKYLNEIKTKNINSQILLCPTVLELSLEDFTLYEENKCIFEKSGFHIEIFGNNTICIKEVPIILDKSNIENLFANILDNIKNMGSGKTEEIQYDLIAKTACKSAVKAKHQLSDIEIKHLIEQLRFIDNPFTCPHGRPTIIKITLKDLEKKFKRIQ</sequence>
<dbReference type="Pfam" id="PF01119">
    <property type="entry name" value="DNA_mis_repair"/>
    <property type="match status" value="1"/>
</dbReference>
<evidence type="ECO:0000256" key="1">
    <source>
        <dbReference type="ARBA" id="ARBA00006082"/>
    </source>
</evidence>
<dbReference type="PROSITE" id="PS00058">
    <property type="entry name" value="DNA_MISMATCH_REPAIR_1"/>
    <property type="match status" value="1"/>
</dbReference>
<feature type="domain" description="MutL C-terminal dimerisation" evidence="5">
    <location>
        <begin position="451"/>
        <end position="597"/>
    </location>
</feature>
<dbReference type="InterPro" id="IPR038973">
    <property type="entry name" value="MutL/Mlh/Pms-like"/>
</dbReference>
<dbReference type="InterPro" id="IPR042120">
    <property type="entry name" value="MutL_C_dimsub"/>
</dbReference>
<evidence type="ECO:0000313" key="8">
    <source>
        <dbReference type="Proteomes" id="UP000175744"/>
    </source>
</evidence>
<keyword evidence="2 4" id="KW-0227">DNA damage</keyword>
<dbReference type="CDD" id="cd00782">
    <property type="entry name" value="MutL_Trans"/>
    <property type="match status" value="1"/>
</dbReference>
<dbReference type="Pfam" id="PF13589">
    <property type="entry name" value="HATPase_c_3"/>
    <property type="match status" value="1"/>
</dbReference>
<dbReference type="Gene3D" id="3.30.565.10">
    <property type="entry name" value="Histidine kinase-like ATPase, C-terminal domain"/>
    <property type="match status" value="1"/>
</dbReference>
<feature type="domain" description="DNA mismatch repair protein S5" evidence="6">
    <location>
        <begin position="210"/>
        <end position="328"/>
    </location>
</feature>
<keyword evidence="8" id="KW-1185">Reference proteome</keyword>
<dbReference type="FunFam" id="3.30.565.10:FF:000003">
    <property type="entry name" value="DNA mismatch repair endonuclease MutL"/>
    <property type="match status" value="1"/>
</dbReference>
<comment type="caution">
    <text evidence="7">The sequence shown here is derived from an EMBL/GenBank/DDBJ whole genome shotgun (WGS) entry which is preliminary data.</text>
</comment>
<evidence type="ECO:0000313" key="7">
    <source>
        <dbReference type="EMBL" id="OFI07759.1"/>
    </source>
</evidence>
<dbReference type="InterPro" id="IPR002099">
    <property type="entry name" value="MutL/Mlh/PMS"/>
</dbReference>
<dbReference type="NCBIfam" id="TIGR00585">
    <property type="entry name" value="mutl"/>
    <property type="match status" value="1"/>
</dbReference>
<dbReference type="GO" id="GO:0016887">
    <property type="term" value="F:ATP hydrolysis activity"/>
    <property type="evidence" value="ECO:0007669"/>
    <property type="project" value="InterPro"/>
</dbReference>
<dbReference type="GO" id="GO:0005524">
    <property type="term" value="F:ATP binding"/>
    <property type="evidence" value="ECO:0007669"/>
    <property type="project" value="InterPro"/>
</dbReference>
<dbReference type="InterPro" id="IPR020568">
    <property type="entry name" value="Ribosomal_Su5_D2-typ_SF"/>
</dbReference>
<dbReference type="AlphaFoldDB" id="A0A1E8F2C8"/>
<reference evidence="7 8" key="1">
    <citation type="submission" date="2016-06" db="EMBL/GenBank/DDBJ databases">
        <title>Genome sequence of Clostridium acetireducens DSM 10703.</title>
        <authorList>
            <person name="Poehlein A."/>
            <person name="Fluechter S."/>
            <person name="Duerre P."/>
            <person name="Daniel R."/>
        </authorList>
    </citation>
    <scope>NUCLEOTIDE SEQUENCE [LARGE SCALE GENOMIC DNA]</scope>
    <source>
        <strain evidence="7 8">DSM 10703</strain>
    </source>
</reference>
<dbReference type="InterPro" id="IPR036890">
    <property type="entry name" value="HATPase_C_sf"/>
</dbReference>
<dbReference type="Proteomes" id="UP000175744">
    <property type="component" value="Unassembled WGS sequence"/>
</dbReference>
<dbReference type="GO" id="GO:0006298">
    <property type="term" value="P:mismatch repair"/>
    <property type="evidence" value="ECO:0007669"/>
    <property type="project" value="UniProtKB-UniRule"/>
</dbReference>
<dbReference type="Gene3D" id="3.30.1370.100">
    <property type="entry name" value="MutL, C-terminal domain, regulatory subdomain"/>
    <property type="match status" value="1"/>
</dbReference>
<dbReference type="SMART" id="SM01340">
    <property type="entry name" value="DNA_mis_repair"/>
    <property type="match status" value="1"/>
</dbReference>
<dbReference type="CDD" id="cd16926">
    <property type="entry name" value="HATPase_MutL-MLH-PMS-like"/>
    <property type="match status" value="1"/>
</dbReference>
<dbReference type="InterPro" id="IPR042121">
    <property type="entry name" value="MutL_C_regsub"/>
</dbReference>
<dbReference type="Gene3D" id="3.30.230.10">
    <property type="match status" value="1"/>
</dbReference>
<dbReference type="Pfam" id="PF08676">
    <property type="entry name" value="MutL_C"/>
    <property type="match status" value="1"/>
</dbReference>
<dbReference type="PATRIC" id="fig|1121290.3.peg.107"/>
<evidence type="ECO:0000256" key="4">
    <source>
        <dbReference type="HAMAP-Rule" id="MF_00149"/>
    </source>
</evidence>
<evidence type="ECO:0000259" key="6">
    <source>
        <dbReference type="SMART" id="SM01340"/>
    </source>
</evidence>
<gene>
    <name evidence="4 7" type="primary">mutL</name>
    <name evidence="7" type="ORF">CLOACE_01070</name>
</gene>
<dbReference type="InterPro" id="IPR014721">
    <property type="entry name" value="Ribsml_uS5_D2-typ_fold_subgr"/>
</dbReference>
<dbReference type="GO" id="GO:0030983">
    <property type="term" value="F:mismatched DNA binding"/>
    <property type="evidence" value="ECO:0007669"/>
    <property type="project" value="InterPro"/>
</dbReference>
<dbReference type="InterPro" id="IPR020667">
    <property type="entry name" value="DNA_mismatch_repair_MutL"/>
</dbReference>
<name>A0A1E8F2C8_9CLOT</name>
<evidence type="ECO:0000256" key="2">
    <source>
        <dbReference type="ARBA" id="ARBA00022763"/>
    </source>
</evidence>
<dbReference type="InterPro" id="IPR013507">
    <property type="entry name" value="DNA_mismatch_S5_2-like"/>
</dbReference>
<dbReference type="EMBL" id="LZFO01000001">
    <property type="protein sequence ID" value="OFI07759.1"/>
    <property type="molecule type" value="Genomic_DNA"/>
</dbReference>
<comment type="function">
    <text evidence="4">This protein is involved in the repair of mismatches in DNA. It is required for dam-dependent methyl-directed DNA mismatch repair. May act as a 'molecular matchmaker', a protein that promotes the formation of a stable complex between two or more DNA-binding proteins in an ATP-dependent manner without itself being part of a final effector complex.</text>
</comment>
<dbReference type="OrthoDB" id="9763467at2"/>
<dbReference type="PANTHER" id="PTHR10073">
    <property type="entry name" value="DNA MISMATCH REPAIR PROTEIN MLH, PMS, MUTL"/>
    <property type="match status" value="1"/>
</dbReference>
<dbReference type="GO" id="GO:0032300">
    <property type="term" value="C:mismatch repair complex"/>
    <property type="evidence" value="ECO:0007669"/>
    <property type="project" value="InterPro"/>
</dbReference>